<proteinExistence type="predicted"/>
<reference evidence="3" key="1">
    <citation type="submission" date="2018-06" db="EMBL/GenBank/DDBJ databases">
        <authorList>
            <person name="Zhirakovskaya E."/>
        </authorList>
    </citation>
    <scope>NUCLEOTIDE SEQUENCE</scope>
</reference>
<keyword evidence="1" id="KW-0378">Hydrolase</keyword>
<gene>
    <name evidence="3" type="ORF">MNBD_GAMMA11-866</name>
</gene>
<dbReference type="CDD" id="cd07719">
    <property type="entry name" value="arylsulfatase_AtsA-like_MBL-fold"/>
    <property type="match status" value="1"/>
</dbReference>
<evidence type="ECO:0000313" key="3">
    <source>
        <dbReference type="EMBL" id="VAW58155.1"/>
    </source>
</evidence>
<feature type="domain" description="Metallo-beta-lactamase" evidence="2">
    <location>
        <begin position="62"/>
        <end position="269"/>
    </location>
</feature>
<dbReference type="InterPro" id="IPR036866">
    <property type="entry name" value="RibonucZ/Hydroxyglut_hydro"/>
</dbReference>
<dbReference type="SMART" id="SM00849">
    <property type="entry name" value="Lactamase_B"/>
    <property type="match status" value="1"/>
</dbReference>
<dbReference type="InterPro" id="IPR044094">
    <property type="entry name" value="AtsA-like_MBL-fold"/>
</dbReference>
<dbReference type="InterPro" id="IPR001279">
    <property type="entry name" value="Metallo-B-lactamas"/>
</dbReference>
<dbReference type="AlphaFoldDB" id="A0A3B0WQ89"/>
<dbReference type="PANTHER" id="PTHR46018:SF2">
    <property type="entry name" value="ZINC PHOSPHODIESTERASE ELAC PROTEIN 1"/>
    <property type="match status" value="1"/>
</dbReference>
<accession>A0A3B0WQ89</accession>
<dbReference type="EMBL" id="UOFG01000021">
    <property type="protein sequence ID" value="VAW58155.1"/>
    <property type="molecule type" value="Genomic_DNA"/>
</dbReference>
<dbReference type="PANTHER" id="PTHR46018">
    <property type="entry name" value="ZINC PHOSPHODIESTERASE ELAC PROTEIN 1"/>
    <property type="match status" value="1"/>
</dbReference>
<dbReference type="Gene3D" id="3.60.15.10">
    <property type="entry name" value="Ribonuclease Z/Hydroxyacylglutathione hydrolase-like"/>
    <property type="match status" value="1"/>
</dbReference>
<sequence length="284" mass="30470">MKSAQHLIRRILLLSVLVVSLNSQTEISFSAELKKQMPQSNCADIKLQVLGSGGPEINDGLASASFLLWVKGKARIMVDAGGGSSLNFEKASARFNDLDAILLTHLHVDHSAALPVYVKAGYFTARSTALAVYGPGAGGEFPSTERFIKGFFSDQAPGVYPYLSDNIRLQPSTDFLLKPLSVKPSGNIWQKKITDKIRISAIDVVHGPVPALAWRIDYGACSVSFSGDMNGSSGHLQKLAKNTDLLVANNAIPQGAGRMAKNLHMTPQKIAEIASEAQVKKLAL</sequence>
<organism evidence="3">
    <name type="scientific">hydrothermal vent metagenome</name>
    <dbReference type="NCBI Taxonomy" id="652676"/>
    <lineage>
        <taxon>unclassified sequences</taxon>
        <taxon>metagenomes</taxon>
        <taxon>ecological metagenomes</taxon>
    </lineage>
</organism>
<dbReference type="GO" id="GO:0042781">
    <property type="term" value="F:3'-tRNA processing endoribonuclease activity"/>
    <property type="evidence" value="ECO:0007669"/>
    <property type="project" value="TreeGrafter"/>
</dbReference>
<dbReference type="SUPFAM" id="SSF56281">
    <property type="entry name" value="Metallo-hydrolase/oxidoreductase"/>
    <property type="match status" value="1"/>
</dbReference>
<feature type="non-terminal residue" evidence="3">
    <location>
        <position position="284"/>
    </location>
</feature>
<evidence type="ECO:0000259" key="2">
    <source>
        <dbReference type="SMART" id="SM00849"/>
    </source>
</evidence>
<dbReference type="Pfam" id="PF00753">
    <property type="entry name" value="Lactamase_B"/>
    <property type="match status" value="1"/>
</dbReference>
<evidence type="ECO:0000256" key="1">
    <source>
        <dbReference type="ARBA" id="ARBA00022801"/>
    </source>
</evidence>
<protein>
    <recommendedName>
        <fullName evidence="2">Metallo-beta-lactamase domain-containing protein</fullName>
    </recommendedName>
</protein>
<name>A0A3B0WQ89_9ZZZZ</name>